<evidence type="ECO:0000256" key="3">
    <source>
        <dbReference type="ARBA" id="ARBA00022457"/>
    </source>
</evidence>
<dbReference type="EC" id="3.6.1.55" evidence="11"/>
<dbReference type="InterPro" id="IPR020476">
    <property type="entry name" value="Nudix_hydrolase"/>
</dbReference>
<dbReference type="SUPFAM" id="SSF55811">
    <property type="entry name" value="Nudix"/>
    <property type="match status" value="1"/>
</dbReference>
<evidence type="ECO:0000313" key="14">
    <source>
        <dbReference type="Proteomes" id="UP000269542"/>
    </source>
</evidence>
<dbReference type="GO" id="GO:0006281">
    <property type="term" value="P:DNA repair"/>
    <property type="evidence" value="ECO:0007669"/>
    <property type="project" value="UniProtKB-KW"/>
</dbReference>
<dbReference type="InterPro" id="IPR015797">
    <property type="entry name" value="NUDIX_hydrolase-like_dom_sf"/>
</dbReference>
<evidence type="ECO:0000256" key="1">
    <source>
        <dbReference type="ARBA" id="ARBA00001946"/>
    </source>
</evidence>
<evidence type="ECO:0000256" key="8">
    <source>
        <dbReference type="ARBA" id="ARBA00022842"/>
    </source>
</evidence>
<name>A0A3S4WGS3_9ACTO</name>
<dbReference type="AlphaFoldDB" id="A0A3S4WGS3"/>
<dbReference type="RefSeq" id="WP_126416665.1">
    <property type="nucleotide sequence ID" value="NZ_LR134476.1"/>
</dbReference>
<dbReference type="CDD" id="cd03425">
    <property type="entry name" value="NUDIX_MutT_NudA_like"/>
    <property type="match status" value="1"/>
</dbReference>
<evidence type="ECO:0000256" key="6">
    <source>
        <dbReference type="ARBA" id="ARBA00022763"/>
    </source>
</evidence>
<keyword evidence="3" id="KW-0515">Mutator protein</keyword>
<comment type="catalytic activity">
    <reaction evidence="10">
        <text>8-oxo-dGTP + H2O = 8-oxo-dGMP + diphosphate + H(+)</text>
        <dbReference type="Rhea" id="RHEA:31575"/>
        <dbReference type="ChEBI" id="CHEBI:15377"/>
        <dbReference type="ChEBI" id="CHEBI:15378"/>
        <dbReference type="ChEBI" id="CHEBI:33019"/>
        <dbReference type="ChEBI" id="CHEBI:63224"/>
        <dbReference type="ChEBI" id="CHEBI:77896"/>
        <dbReference type="EC" id="3.6.1.55"/>
    </reaction>
</comment>
<keyword evidence="6" id="KW-0227">DNA damage</keyword>
<dbReference type="OrthoDB" id="9804442at2"/>
<reference evidence="13 14" key="1">
    <citation type="submission" date="2018-12" db="EMBL/GenBank/DDBJ databases">
        <authorList>
            <consortium name="Pathogen Informatics"/>
        </authorList>
    </citation>
    <scope>NUCLEOTIDE SEQUENCE [LARGE SCALE GENOMIC DNA]</scope>
    <source>
        <strain evidence="13 14">NCTC13354</strain>
    </source>
</reference>
<dbReference type="GO" id="GO:0044716">
    <property type="term" value="F:8-oxo-GDP phosphatase activity"/>
    <property type="evidence" value="ECO:0007669"/>
    <property type="project" value="TreeGrafter"/>
</dbReference>
<evidence type="ECO:0000256" key="4">
    <source>
        <dbReference type="ARBA" id="ARBA00022705"/>
    </source>
</evidence>
<gene>
    <name evidence="13" type="primary">nudG</name>
    <name evidence="13" type="ORF">NCTC13354_01286</name>
</gene>
<keyword evidence="9" id="KW-0234">DNA repair</keyword>
<keyword evidence="4" id="KW-0235">DNA replication</keyword>
<evidence type="ECO:0000256" key="5">
    <source>
        <dbReference type="ARBA" id="ARBA00022723"/>
    </source>
</evidence>
<dbReference type="PROSITE" id="PS51462">
    <property type="entry name" value="NUDIX"/>
    <property type="match status" value="1"/>
</dbReference>
<dbReference type="Gene3D" id="3.90.79.10">
    <property type="entry name" value="Nucleoside Triphosphate Pyrophosphohydrolase"/>
    <property type="match status" value="1"/>
</dbReference>
<dbReference type="InterPro" id="IPR047127">
    <property type="entry name" value="MutT-like"/>
</dbReference>
<evidence type="ECO:0000256" key="2">
    <source>
        <dbReference type="ARBA" id="ARBA00005582"/>
    </source>
</evidence>
<dbReference type="GO" id="GO:0006260">
    <property type="term" value="P:DNA replication"/>
    <property type="evidence" value="ECO:0007669"/>
    <property type="project" value="UniProtKB-KW"/>
</dbReference>
<keyword evidence="14" id="KW-1185">Reference proteome</keyword>
<dbReference type="Pfam" id="PF00293">
    <property type="entry name" value="NUDIX"/>
    <property type="match status" value="1"/>
</dbReference>
<evidence type="ECO:0000256" key="7">
    <source>
        <dbReference type="ARBA" id="ARBA00022801"/>
    </source>
</evidence>
<dbReference type="PRINTS" id="PR00502">
    <property type="entry name" value="NUDIXFAMILY"/>
</dbReference>
<evidence type="ECO:0000256" key="10">
    <source>
        <dbReference type="ARBA" id="ARBA00035861"/>
    </source>
</evidence>
<dbReference type="GO" id="GO:0035539">
    <property type="term" value="F:8-oxo-7,8-dihydrodeoxyguanosine triphosphate pyrophosphatase activity"/>
    <property type="evidence" value="ECO:0007669"/>
    <property type="project" value="UniProtKB-EC"/>
</dbReference>
<proteinExistence type="inferred from homology"/>
<dbReference type="GO" id="GO:0046872">
    <property type="term" value="F:metal ion binding"/>
    <property type="evidence" value="ECO:0007669"/>
    <property type="project" value="UniProtKB-KW"/>
</dbReference>
<accession>A0A3S4WGS3</accession>
<dbReference type="KEGG" id="tbw:NCTC13354_01286"/>
<comment type="cofactor">
    <cofactor evidence="1">
        <name>Mg(2+)</name>
        <dbReference type="ChEBI" id="CHEBI:18420"/>
    </cofactor>
</comment>
<dbReference type="InterPro" id="IPR000086">
    <property type="entry name" value="NUDIX_hydrolase_dom"/>
</dbReference>
<dbReference type="EMBL" id="LR134476">
    <property type="protein sequence ID" value="VEI13569.1"/>
    <property type="molecule type" value="Genomic_DNA"/>
</dbReference>
<dbReference type="GO" id="GO:0008413">
    <property type="term" value="F:8-oxo-7,8-dihydroguanosine triphosphate pyrophosphatase activity"/>
    <property type="evidence" value="ECO:0007669"/>
    <property type="project" value="TreeGrafter"/>
</dbReference>
<organism evidence="13 14">
    <name type="scientific">Trueperella bialowiezensis</name>
    <dbReference type="NCBI Taxonomy" id="312285"/>
    <lineage>
        <taxon>Bacteria</taxon>
        <taxon>Bacillati</taxon>
        <taxon>Actinomycetota</taxon>
        <taxon>Actinomycetes</taxon>
        <taxon>Actinomycetales</taxon>
        <taxon>Actinomycetaceae</taxon>
        <taxon>Trueperella</taxon>
    </lineage>
</organism>
<comment type="similarity">
    <text evidence="2">Belongs to the Nudix hydrolase family.</text>
</comment>
<dbReference type="GO" id="GO:0044715">
    <property type="term" value="F:8-oxo-dGDP phosphatase activity"/>
    <property type="evidence" value="ECO:0007669"/>
    <property type="project" value="TreeGrafter"/>
</dbReference>
<sequence>MSRIIHVVGAVILRDGLVMAAQRGAGQSMAGMWEFPGGKIEPGETPEQSLARELREELLVEVEVGDFVARSDYDYSFGTVRLDAYVCRLVSGQPQLTEHEAVGWFTPEELAGLDWAPADVPVVVELEKLLSAQGR</sequence>
<evidence type="ECO:0000256" key="11">
    <source>
        <dbReference type="ARBA" id="ARBA00038905"/>
    </source>
</evidence>
<evidence type="ECO:0000313" key="13">
    <source>
        <dbReference type="EMBL" id="VEI13569.1"/>
    </source>
</evidence>
<protein>
    <recommendedName>
        <fullName evidence="11">8-oxo-dGTP diphosphatase</fullName>
        <ecNumber evidence="11">3.6.1.55</ecNumber>
    </recommendedName>
</protein>
<dbReference type="PANTHER" id="PTHR47707:SF1">
    <property type="entry name" value="NUDIX HYDROLASE FAMILY PROTEIN"/>
    <property type="match status" value="1"/>
</dbReference>
<keyword evidence="8" id="KW-0460">Magnesium</keyword>
<evidence type="ECO:0000256" key="9">
    <source>
        <dbReference type="ARBA" id="ARBA00023204"/>
    </source>
</evidence>
<feature type="domain" description="Nudix hydrolase" evidence="12">
    <location>
        <begin position="3"/>
        <end position="127"/>
    </location>
</feature>
<keyword evidence="5" id="KW-0479">Metal-binding</keyword>
<dbReference type="Proteomes" id="UP000269542">
    <property type="component" value="Chromosome"/>
</dbReference>
<evidence type="ECO:0000259" key="12">
    <source>
        <dbReference type="PROSITE" id="PS51462"/>
    </source>
</evidence>
<dbReference type="PANTHER" id="PTHR47707">
    <property type="entry name" value="8-OXO-DGTP DIPHOSPHATASE"/>
    <property type="match status" value="1"/>
</dbReference>
<keyword evidence="7 13" id="KW-0378">Hydrolase</keyword>